<gene>
    <name evidence="1" type="ORF">TRP8649_01568</name>
</gene>
<dbReference type="InterPro" id="IPR035948">
    <property type="entry name" value="YwqG-like_sf"/>
</dbReference>
<protein>
    <recommendedName>
        <fullName evidence="3">DUF1963 domain-containing protein</fullName>
    </recommendedName>
</protein>
<evidence type="ECO:0000313" key="1">
    <source>
        <dbReference type="EMBL" id="SMX27463.1"/>
    </source>
</evidence>
<dbReference type="AlphaFoldDB" id="A0A238JAQ2"/>
<dbReference type="Pfam" id="PF09234">
    <property type="entry name" value="DUF1963"/>
    <property type="match status" value="1"/>
</dbReference>
<keyword evidence="2" id="KW-1185">Reference proteome</keyword>
<dbReference type="OrthoDB" id="8135222at2"/>
<dbReference type="EMBL" id="FXXP01000001">
    <property type="protein sequence ID" value="SMX27463.1"/>
    <property type="molecule type" value="Genomic_DNA"/>
</dbReference>
<sequence length="328" mass="35978">MNGLYSQRQGKTIWFSEAGTRHICDVMSDHLGRAVTAAEAAGVFGRYADYDADFRKRILQARDEASLIPVGPEELERMVDMATTEGVVLHKVDQKWAAPGAWLMGEPSLPDHIPWPVVTHRDGRKVPLTFVAQINLGHLPPTAILPKSGMLFFFVDMTSPLNDALVAARVLFSEHVFDGERPLRSDGPASKAKAIPVAATKAQCCNCTMFDSKDFREAALAANEVHLAEARRAELVPAPPQKRWFQLRPPKGPALDDQLRHNMLLGPDIGGWEDFEDVSRVPLLTLDASDPDLGLSGAKTGGWPATFTIPENELRARNFDAAQAVLRG</sequence>
<dbReference type="InterPro" id="IPR015315">
    <property type="entry name" value="DUF1963"/>
</dbReference>
<dbReference type="Gene3D" id="2.30.320.10">
    <property type="entry name" value="YwqG-like"/>
    <property type="match status" value="1"/>
</dbReference>
<reference evidence="2" key="1">
    <citation type="submission" date="2017-05" db="EMBL/GenBank/DDBJ databases">
        <authorList>
            <person name="Rodrigo-Torres L."/>
            <person name="Arahal R. D."/>
            <person name="Lucena T."/>
        </authorList>
    </citation>
    <scope>NUCLEOTIDE SEQUENCE [LARGE SCALE GENOMIC DNA]</scope>
    <source>
        <strain evidence="2">CECT 8649</strain>
    </source>
</reference>
<dbReference type="SUPFAM" id="SSF103032">
    <property type="entry name" value="Hypothetical protein YwqG"/>
    <property type="match status" value="1"/>
</dbReference>
<accession>A0A238JAQ2</accession>
<evidence type="ECO:0000313" key="2">
    <source>
        <dbReference type="Proteomes" id="UP000225972"/>
    </source>
</evidence>
<proteinExistence type="predicted"/>
<dbReference type="Proteomes" id="UP000225972">
    <property type="component" value="Unassembled WGS sequence"/>
</dbReference>
<name>A0A238JAQ2_9RHOB</name>
<dbReference type="RefSeq" id="WP_133840667.1">
    <property type="nucleotide sequence ID" value="NZ_FXXP01000001.1"/>
</dbReference>
<organism evidence="1 2">
    <name type="scientific">Pelagimonas phthalicica</name>
    <dbReference type="NCBI Taxonomy" id="1037362"/>
    <lineage>
        <taxon>Bacteria</taxon>
        <taxon>Pseudomonadati</taxon>
        <taxon>Pseudomonadota</taxon>
        <taxon>Alphaproteobacteria</taxon>
        <taxon>Rhodobacterales</taxon>
        <taxon>Roseobacteraceae</taxon>
        <taxon>Pelagimonas</taxon>
    </lineage>
</organism>
<evidence type="ECO:0008006" key="3">
    <source>
        <dbReference type="Google" id="ProtNLM"/>
    </source>
</evidence>